<dbReference type="PANTHER" id="PTHR11716">
    <property type="entry name" value="PHOSPHOLIPASE A2 FAMILY MEMBER"/>
    <property type="match status" value="1"/>
</dbReference>
<dbReference type="InterPro" id="IPR001211">
    <property type="entry name" value="PLA2"/>
</dbReference>
<dbReference type="EMBL" id="KL367607">
    <property type="protein sequence ID" value="KFD61916.1"/>
    <property type="molecule type" value="Genomic_DNA"/>
</dbReference>
<evidence type="ECO:0000256" key="6">
    <source>
        <dbReference type="ARBA" id="ARBA00022801"/>
    </source>
</evidence>
<keyword evidence="7 12" id="KW-0106">Calcium</keyword>
<name>A0A085MXH0_9BILA</name>
<evidence type="ECO:0000256" key="12">
    <source>
        <dbReference type="RuleBase" id="RU361236"/>
    </source>
</evidence>
<evidence type="ECO:0000256" key="4">
    <source>
        <dbReference type="ARBA" id="ARBA00022525"/>
    </source>
</evidence>
<keyword evidence="9 12" id="KW-0443">Lipid metabolism</keyword>
<feature type="domain" description="Phospholipase A2-like central" evidence="13">
    <location>
        <begin position="29"/>
        <end position="143"/>
    </location>
</feature>
<dbReference type="GO" id="GO:0004623">
    <property type="term" value="F:phospholipase A2 activity"/>
    <property type="evidence" value="ECO:0007669"/>
    <property type="project" value="UniProtKB-EC"/>
</dbReference>
<evidence type="ECO:0000256" key="7">
    <source>
        <dbReference type="ARBA" id="ARBA00022837"/>
    </source>
</evidence>
<sequence>MNIEMRLALLLAIAFVTVQPANASAYLGNLTGLEYLLRCIAKAPASKYLGYGCWCSTFKDRRPVDNIDMCCYFEHSCKQLIKKHGCTERESRTMYNVECLGHGNAVCQLQGNTLCGYSLCECQRLFALCVAQYHYPKEKPICK</sequence>
<feature type="signal peptide" evidence="12">
    <location>
        <begin position="1"/>
        <end position="23"/>
    </location>
</feature>
<dbReference type="Proteomes" id="UP000030764">
    <property type="component" value="Unassembled WGS sequence"/>
</dbReference>
<feature type="disulfide bond" evidence="10">
    <location>
        <begin position="77"/>
        <end position="122"/>
    </location>
</feature>
<comment type="catalytic activity">
    <reaction evidence="12">
        <text>a 1,2-diacyl-sn-glycero-3-phosphocholine + H2O = a 1-acyl-sn-glycero-3-phosphocholine + a fatty acid + H(+)</text>
        <dbReference type="Rhea" id="RHEA:15801"/>
        <dbReference type="ChEBI" id="CHEBI:15377"/>
        <dbReference type="ChEBI" id="CHEBI:15378"/>
        <dbReference type="ChEBI" id="CHEBI:28868"/>
        <dbReference type="ChEBI" id="CHEBI:57643"/>
        <dbReference type="ChEBI" id="CHEBI:58168"/>
        <dbReference type="EC" id="3.1.1.4"/>
    </reaction>
</comment>
<dbReference type="SMART" id="SM00085">
    <property type="entry name" value="PA2c"/>
    <property type="match status" value="1"/>
</dbReference>
<dbReference type="SUPFAM" id="SSF48619">
    <property type="entry name" value="Phospholipase A2, PLA2"/>
    <property type="match status" value="1"/>
</dbReference>
<feature type="chain" id="PRO_5010393633" description="Phospholipase A2" evidence="12">
    <location>
        <begin position="24"/>
        <end position="143"/>
    </location>
</feature>
<dbReference type="InterPro" id="IPR016090">
    <property type="entry name" value="PLA2-like_dom"/>
</dbReference>
<evidence type="ECO:0000256" key="2">
    <source>
        <dbReference type="ARBA" id="ARBA00004613"/>
    </source>
</evidence>
<evidence type="ECO:0000259" key="13">
    <source>
        <dbReference type="SMART" id="SM00085"/>
    </source>
</evidence>
<proteinExistence type="inferred from homology"/>
<evidence type="ECO:0000256" key="5">
    <source>
        <dbReference type="ARBA" id="ARBA00022723"/>
    </source>
</evidence>
<dbReference type="PRINTS" id="PR00389">
    <property type="entry name" value="PHPHLIPASEA2"/>
</dbReference>
<feature type="disulfide bond" evidence="10">
    <location>
        <begin position="70"/>
        <end position="129"/>
    </location>
</feature>
<dbReference type="InterPro" id="IPR036444">
    <property type="entry name" value="PLipase_A2_dom_sf"/>
</dbReference>
<dbReference type="PANTHER" id="PTHR11716:SF47">
    <property type="entry name" value="PHOSPHOLIPASE A2-ALPHA"/>
    <property type="match status" value="1"/>
</dbReference>
<comment type="similarity">
    <text evidence="11">Belongs to the phospholipase A2 family.</text>
</comment>
<evidence type="ECO:0000313" key="14">
    <source>
        <dbReference type="EMBL" id="KFD48179.1"/>
    </source>
</evidence>
<evidence type="ECO:0000256" key="8">
    <source>
        <dbReference type="ARBA" id="ARBA00022963"/>
    </source>
</evidence>
<dbReference type="Proteomes" id="UP000030758">
    <property type="component" value="Unassembled WGS sequence"/>
</dbReference>
<keyword evidence="8" id="KW-0442">Lipid degradation</keyword>
<feature type="disulfide bond" evidence="10">
    <location>
        <begin position="107"/>
        <end position="120"/>
    </location>
</feature>
<dbReference type="AlphaFoldDB" id="A0A085MXH0"/>
<evidence type="ECO:0000256" key="11">
    <source>
        <dbReference type="RuleBase" id="RU003654"/>
    </source>
</evidence>
<dbReference type="Gene3D" id="1.20.90.10">
    <property type="entry name" value="Phospholipase A2 domain"/>
    <property type="match status" value="1"/>
</dbReference>
<gene>
    <name evidence="14" type="ORF">M513_10965</name>
    <name evidence="15" type="ORF">M514_10965</name>
</gene>
<evidence type="ECO:0000256" key="10">
    <source>
        <dbReference type="PIRSR" id="PIRSR601211-3"/>
    </source>
</evidence>
<keyword evidence="6 12" id="KW-0378">Hydrolase</keyword>
<comment type="cofactor">
    <cofactor evidence="1 12">
        <name>Ca(2+)</name>
        <dbReference type="ChEBI" id="CHEBI:29108"/>
    </cofactor>
</comment>
<protein>
    <recommendedName>
        <fullName evidence="3 12">Phospholipase A2</fullName>
        <ecNumber evidence="3 12">3.1.1.4</ecNumber>
    </recommendedName>
</protein>
<keyword evidence="4 12" id="KW-0964">Secreted</keyword>
<comment type="subcellular location">
    <subcellularLocation>
        <location evidence="2 12">Secreted</location>
    </subcellularLocation>
</comment>
<dbReference type="EMBL" id="KL363301">
    <property type="protein sequence ID" value="KFD48179.1"/>
    <property type="molecule type" value="Genomic_DNA"/>
</dbReference>
<dbReference type="EC" id="3.1.1.4" evidence="3 12"/>
<evidence type="ECO:0000313" key="15">
    <source>
        <dbReference type="EMBL" id="KFD61916.1"/>
    </source>
</evidence>
<dbReference type="Pfam" id="PF00068">
    <property type="entry name" value="Phospholip_A2_1"/>
    <property type="match status" value="1"/>
</dbReference>
<evidence type="ECO:0000256" key="3">
    <source>
        <dbReference type="ARBA" id="ARBA00013278"/>
    </source>
</evidence>
<dbReference type="GO" id="GO:0050482">
    <property type="term" value="P:arachidonate secretion"/>
    <property type="evidence" value="ECO:0007669"/>
    <property type="project" value="InterPro"/>
</dbReference>
<keyword evidence="5" id="KW-0479">Metal-binding</keyword>
<keyword evidence="10" id="KW-1015">Disulfide bond</keyword>
<dbReference type="GO" id="GO:0005509">
    <property type="term" value="F:calcium ion binding"/>
    <property type="evidence" value="ECO:0007669"/>
    <property type="project" value="InterPro"/>
</dbReference>
<evidence type="ECO:0000313" key="16">
    <source>
        <dbReference type="Proteomes" id="UP000030764"/>
    </source>
</evidence>
<organism evidence="15">
    <name type="scientific">Trichuris suis</name>
    <name type="common">pig whipworm</name>
    <dbReference type="NCBI Taxonomy" id="68888"/>
    <lineage>
        <taxon>Eukaryota</taxon>
        <taxon>Metazoa</taxon>
        <taxon>Ecdysozoa</taxon>
        <taxon>Nematoda</taxon>
        <taxon>Enoplea</taxon>
        <taxon>Dorylaimia</taxon>
        <taxon>Trichinellida</taxon>
        <taxon>Trichuridae</taxon>
        <taxon>Trichuris</taxon>
    </lineage>
</organism>
<evidence type="ECO:0000256" key="9">
    <source>
        <dbReference type="ARBA" id="ARBA00023098"/>
    </source>
</evidence>
<evidence type="ECO:0000256" key="1">
    <source>
        <dbReference type="ARBA" id="ARBA00001913"/>
    </source>
</evidence>
<dbReference type="GO" id="GO:0016042">
    <property type="term" value="P:lipid catabolic process"/>
    <property type="evidence" value="ECO:0007669"/>
    <property type="project" value="UniProtKB-KW"/>
</dbReference>
<dbReference type="GO" id="GO:0006644">
    <property type="term" value="P:phospholipid metabolic process"/>
    <property type="evidence" value="ECO:0007669"/>
    <property type="project" value="InterPro"/>
</dbReference>
<accession>A0A085MXH0</accession>
<feature type="disulfide bond" evidence="10">
    <location>
        <begin position="86"/>
        <end position="115"/>
    </location>
</feature>
<reference evidence="15 16" key="1">
    <citation type="journal article" date="2014" name="Nat. Genet.">
        <title>Genome and transcriptome of the porcine whipworm Trichuris suis.</title>
        <authorList>
            <person name="Jex A.R."/>
            <person name="Nejsum P."/>
            <person name="Schwarz E.M."/>
            <person name="Hu L."/>
            <person name="Young N.D."/>
            <person name="Hall R.S."/>
            <person name="Korhonen P.K."/>
            <person name="Liao S."/>
            <person name="Thamsborg S."/>
            <person name="Xia J."/>
            <person name="Xu P."/>
            <person name="Wang S."/>
            <person name="Scheerlinck J.P."/>
            <person name="Hofmann A."/>
            <person name="Sternberg P.W."/>
            <person name="Wang J."/>
            <person name="Gasser R.B."/>
        </authorList>
    </citation>
    <scope>NUCLEOTIDE SEQUENCE [LARGE SCALE GENOMIC DNA]</scope>
    <source>
        <strain evidence="15">DCEP-RM93F</strain>
        <strain evidence="14">DCEP-RM93M</strain>
    </source>
</reference>
<dbReference type="GO" id="GO:0005576">
    <property type="term" value="C:extracellular region"/>
    <property type="evidence" value="ECO:0007669"/>
    <property type="project" value="UniProtKB-SubCell"/>
</dbReference>
<keyword evidence="12" id="KW-0732">Signal</keyword>
<keyword evidence="16" id="KW-1185">Reference proteome</keyword>
<feature type="disulfide bond" evidence="10">
    <location>
        <begin position="55"/>
        <end position="71"/>
    </location>
</feature>